<accession>A0A0R3T5F9</accession>
<proteinExistence type="predicted"/>
<dbReference type="EMBL" id="UZAE01001091">
    <property type="protein sequence ID" value="VDN98155.1"/>
    <property type="molecule type" value="Genomic_DNA"/>
</dbReference>
<dbReference type="SUPFAM" id="SSF56672">
    <property type="entry name" value="DNA/RNA polymerases"/>
    <property type="match status" value="1"/>
</dbReference>
<reference evidence="3" key="1">
    <citation type="submission" date="2017-02" db="UniProtKB">
        <authorList>
            <consortium name="WormBaseParasite"/>
        </authorList>
    </citation>
    <scope>IDENTIFICATION</scope>
</reference>
<evidence type="ECO:0000313" key="1">
    <source>
        <dbReference type="EMBL" id="VDN98155.1"/>
    </source>
</evidence>
<dbReference type="Proteomes" id="UP000278807">
    <property type="component" value="Unassembled WGS sequence"/>
</dbReference>
<gene>
    <name evidence="1" type="ORF">HNAJ_LOCUS2296</name>
</gene>
<sequence>MSYHGSVKFNAPISKESPSFLGDCELLGKFIPNCAQVLQPLTDLLKGSPKHFRMTSEAESASTEVKQLLSRATTLNHLDTSS</sequence>
<name>A0A0R3T5F9_RODNA</name>
<dbReference type="WBParaSite" id="HNAJ_0000229701-mRNA-1">
    <property type="protein sequence ID" value="HNAJ_0000229701-mRNA-1"/>
    <property type="gene ID" value="HNAJ_0000229701"/>
</dbReference>
<protein>
    <submittedName>
        <fullName evidence="1 3">Uncharacterized protein</fullName>
    </submittedName>
</protein>
<dbReference type="InterPro" id="IPR043128">
    <property type="entry name" value="Rev_trsase/Diguanyl_cyclase"/>
</dbReference>
<keyword evidence="2" id="KW-1185">Reference proteome</keyword>
<organism evidence="3">
    <name type="scientific">Rodentolepis nana</name>
    <name type="common">Dwarf tapeworm</name>
    <name type="synonym">Hymenolepis nana</name>
    <dbReference type="NCBI Taxonomy" id="102285"/>
    <lineage>
        <taxon>Eukaryota</taxon>
        <taxon>Metazoa</taxon>
        <taxon>Spiralia</taxon>
        <taxon>Lophotrochozoa</taxon>
        <taxon>Platyhelminthes</taxon>
        <taxon>Cestoda</taxon>
        <taxon>Eucestoda</taxon>
        <taxon>Cyclophyllidea</taxon>
        <taxon>Hymenolepididae</taxon>
        <taxon>Rodentolepis</taxon>
    </lineage>
</organism>
<evidence type="ECO:0000313" key="2">
    <source>
        <dbReference type="Proteomes" id="UP000278807"/>
    </source>
</evidence>
<reference evidence="1 2" key="2">
    <citation type="submission" date="2018-11" db="EMBL/GenBank/DDBJ databases">
        <authorList>
            <consortium name="Pathogen Informatics"/>
        </authorList>
    </citation>
    <scope>NUCLEOTIDE SEQUENCE [LARGE SCALE GENOMIC DNA]</scope>
</reference>
<dbReference type="InterPro" id="IPR043502">
    <property type="entry name" value="DNA/RNA_pol_sf"/>
</dbReference>
<dbReference type="Gene3D" id="3.30.70.270">
    <property type="match status" value="1"/>
</dbReference>
<dbReference type="AlphaFoldDB" id="A0A0R3T5F9"/>
<dbReference type="OrthoDB" id="6250772at2759"/>
<evidence type="ECO:0000313" key="3">
    <source>
        <dbReference type="WBParaSite" id="HNAJ_0000229701-mRNA-1"/>
    </source>
</evidence>